<evidence type="ECO:0000313" key="2">
    <source>
        <dbReference type="Proteomes" id="UP000011932"/>
    </source>
</evidence>
<dbReference type="AlphaFoldDB" id="M4W0I0"/>
<sequence length="203" mass="22815">MKAEFATAERAVTLGVRETTDGLKMSMRRQVTSAGLGQRMANTWRGDNYPKGQNSIRAAGVVYTKASRIMEGFEDAAVIRSKDGWWLAIPTPNAPKRGVGGKRINPSNFPEHTYGRLRFVYRSGKPSLLVVDNARASYNRKSGQLRGFRKASDRAVSKGSGLTTVVMFWLVPQVQLPRLITFNTEAKRWFDRLPQLILKNWPD</sequence>
<dbReference type="Proteomes" id="UP000011932">
    <property type="component" value="Chromosome"/>
</dbReference>
<dbReference type="EMBL" id="CP003538">
    <property type="protein sequence ID" value="AGH98944.1"/>
    <property type="molecule type" value="Genomic_DNA"/>
</dbReference>
<dbReference type="HOGENOM" id="CLU_088242_0_0_5"/>
<dbReference type="Pfam" id="PF20039">
    <property type="entry name" value="DUF6441"/>
    <property type="match status" value="1"/>
</dbReference>
<dbReference type="PATRIC" id="fig|349215.9.peg.2082"/>
<gene>
    <name evidence="1" type="ORF">A11S_2146</name>
</gene>
<organism evidence="1 2">
    <name type="scientific">Micavibrio aeruginosavorus EPB</name>
    <dbReference type="NCBI Taxonomy" id="349215"/>
    <lineage>
        <taxon>Bacteria</taxon>
        <taxon>Pseudomonadati</taxon>
        <taxon>Bdellovibrionota</taxon>
        <taxon>Bdellovibrionia</taxon>
        <taxon>Bdellovibrionales</taxon>
        <taxon>Pseudobdellovibrionaceae</taxon>
        <taxon>Micavibrio</taxon>
    </lineage>
</organism>
<name>M4W0I0_9BACT</name>
<dbReference type="KEGG" id="man:A11S_2146"/>
<dbReference type="InterPro" id="IPR045622">
    <property type="entry name" value="DUF6441"/>
</dbReference>
<dbReference type="STRING" id="349215.A11S_2146"/>
<accession>M4W0I0</accession>
<evidence type="ECO:0000313" key="1">
    <source>
        <dbReference type="EMBL" id="AGH98944.1"/>
    </source>
</evidence>
<reference evidence="1 2" key="1">
    <citation type="journal article" date="2013" name="ISME J.">
        <title>By their genes ye shall know them: genomic signatures of predatory bacteria.</title>
        <authorList>
            <person name="Pasternak Z."/>
            <person name="Pietrokovski S."/>
            <person name="Rotem O."/>
            <person name="Gophna U."/>
            <person name="Lurie-Weinberger M.N."/>
            <person name="Jurkevitch E."/>
        </authorList>
    </citation>
    <scope>NUCLEOTIDE SEQUENCE [LARGE SCALE GENOMIC DNA]</scope>
    <source>
        <strain evidence="1">EPB</strain>
    </source>
</reference>
<proteinExistence type="predicted"/>
<protein>
    <submittedName>
        <fullName evidence="1">Uncharacterized protein</fullName>
    </submittedName>
</protein>